<dbReference type="SUPFAM" id="SSF81383">
    <property type="entry name" value="F-box domain"/>
    <property type="match status" value="1"/>
</dbReference>
<dbReference type="InterPro" id="IPR017451">
    <property type="entry name" value="F-box-assoc_interact_dom"/>
</dbReference>
<dbReference type="InterPro" id="IPR001810">
    <property type="entry name" value="F-box_dom"/>
</dbReference>
<name>A0A022QDH7_ERYGU</name>
<dbReference type="PROSITE" id="PS50181">
    <property type="entry name" value="FBOX"/>
    <property type="match status" value="1"/>
</dbReference>
<dbReference type="Pfam" id="PF07734">
    <property type="entry name" value="FBA_1"/>
    <property type="match status" value="1"/>
</dbReference>
<proteinExistence type="predicted"/>
<evidence type="ECO:0000313" key="3">
    <source>
        <dbReference type="Proteomes" id="UP000030748"/>
    </source>
</evidence>
<accession>A0A022QDH7</accession>
<dbReference type="PANTHER" id="PTHR31672">
    <property type="entry name" value="BNACNNG10540D PROTEIN"/>
    <property type="match status" value="1"/>
</dbReference>
<dbReference type="PhylomeDB" id="A0A022QDH7"/>
<keyword evidence="3" id="KW-1185">Reference proteome</keyword>
<dbReference type="NCBIfam" id="TIGR01640">
    <property type="entry name" value="F_box_assoc_1"/>
    <property type="match status" value="1"/>
</dbReference>
<dbReference type="EMBL" id="KI632003">
    <property type="protein sequence ID" value="EYU25328.1"/>
    <property type="molecule type" value="Genomic_DNA"/>
</dbReference>
<dbReference type="InterPro" id="IPR036047">
    <property type="entry name" value="F-box-like_dom_sf"/>
</dbReference>
<organism evidence="2 3">
    <name type="scientific">Erythranthe guttata</name>
    <name type="common">Yellow monkey flower</name>
    <name type="synonym">Mimulus guttatus</name>
    <dbReference type="NCBI Taxonomy" id="4155"/>
    <lineage>
        <taxon>Eukaryota</taxon>
        <taxon>Viridiplantae</taxon>
        <taxon>Streptophyta</taxon>
        <taxon>Embryophyta</taxon>
        <taxon>Tracheophyta</taxon>
        <taxon>Spermatophyta</taxon>
        <taxon>Magnoliopsida</taxon>
        <taxon>eudicotyledons</taxon>
        <taxon>Gunneridae</taxon>
        <taxon>Pentapetalae</taxon>
        <taxon>asterids</taxon>
        <taxon>lamiids</taxon>
        <taxon>Lamiales</taxon>
        <taxon>Phrymaceae</taxon>
        <taxon>Erythranthe</taxon>
    </lineage>
</organism>
<dbReference type="PANTHER" id="PTHR31672:SF13">
    <property type="entry name" value="F-BOX PROTEIN CPR30-LIKE"/>
    <property type="match status" value="1"/>
</dbReference>
<dbReference type="eggNOG" id="ENOG502QVMN">
    <property type="taxonomic scope" value="Eukaryota"/>
</dbReference>
<dbReference type="SMART" id="SM00256">
    <property type="entry name" value="FBOX"/>
    <property type="match status" value="1"/>
</dbReference>
<dbReference type="Pfam" id="PF00646">
    <property type="entry name" value="F-box"/>
    <property type="match status" value="1"/>
</dbReference>
<dbReference type="STRING" id="4155.A0A022QDH7"/>
<dbReference type="CDD" id="cd22157">
    <property type="entry name" value="F-box_AtFBW1-like"/>
    <property type="match status" value="1"/>
</dbReference>
<dbReference type="Proteomes" id="UP000030748">
    <property type="component" value="Unassembled WGS sequence"/>
</dbReference>
<dbReference type="AlphaFoldDB" id="A0A022QDH7"/>
<evidence type="ECO:0000259" key="1">
    <source>
        <dbReference type="PROSITE" id="PS50181"/>
    </source>
</evidence>
<feature type="domain" description="F-box" evidence="1">
    <location>
        <begin position="1"/>
        <end position="44"/>
    </location>
</feature>
<gene>
    <name evidence="2" type="ORF">MIMGU_mgv1a024297mg</name>
</gene>
<protein>
    <recommendedName>
        <fullName evidence="1">F-box domain-containing protein</fullName>
    </recommendedName>
</protein>
<reference evidence="2 3" key="1">
    <citation type="journal article" date="2013" name="Proc. Natl. Acad. Sci. U.S.A.">
        <title>Fine-scale variation in meiotic recombination in Mimulus inferred from population shotgun sequencing.</title>
        <authorList>
            <person name="Hellsten U."/>
            <person name="Wright K.M."/>
            <person name="Jenkins J."/>
            <person name="Shu S."/>
            <person name="Yuan Y."/>
            <person name="Wessler S.R."/>
            <person name="Schmutz J."/>
            <person name="Willis J.H."/>
            <person name="Rokhsar D.S."/>
        </authorList>
    </citation>
    <scope>NUCLEOTIDE SEQUENCE [LARGE SCALE GENOMIC DNA]</scope>
    <source>
        <strain evidence="3">cv. DUN x IM62</strain>
    </source>
</reference>
<dbReference type="InterPro" id="IPR006527">
    <property type="entry name" value="F-box-assoc_dom_typ1"/>
</dbReference>
<dbReference type="Gene3D" id="1.20.1280.50">
    <property type="match status" value="1"/>
</dbReference>
<evidence type="ECO:0000313" key="2">
    <source>
        <dbReference type="EMBL" id="EYU25328.1"/>
    </source>
</evidence>
<dbReference type="InterPro" id="IPR050796">
    <property type="entry name" value="SCF_F-box_component"/>
</dbReference>
<sequence>MSDIPSELFRKILLRVPADSLLRFSTVCKAWRAIIGDASFIRSHATNQSSSTTLVIANSTGTRLFSLSPDSLDYNNDAHQVIDVMPLRTLYRTCVPRLPALPVASCNGLMLLSHYDVDKIWAVFNPVMQDFHEVSEFDHDSRLIGTGLGYCSASDDYKVVRIDEILRHGKIVYRTCIYSLRSGFWKVINDCPSDFPWLSPGVYLNGALYWRSWDFVIALDLKTENYDKLPLPPDLGKPFETRVDALGGCLILSCYYMMNRIDGWMMKDCEWVKLFTFGEGYGSGTRWNLRPVAYFKSKGQVFLLHDSGFFMLDIERNLAKNVTIDGLPEFFSCQFFPGSILPLDESYAVEVKSSAGTKRKRKKKTANKSFLRVL</sequence>